<dbReference type="PROSITE" id="PS50965">
    <property type="entry name" value="NERD"/>
    <property type="match status" value="1"/>
</dbReference>
<proteinExistence type="predicted"/>
<sequence>MEKRSIGMMARSEGLERLINRLPAEHQSQSYLQKELHRTASGTRGEHRIEARFNEFYLDEDYSVMWNVQLQLGNWPIQMDGLLLTKRCAIVIESKNISGKIHFDEKTGEFYRFDEDSVKTVMEDPQIQLRKNVRFLSIWFKKHKIPLPVQGLIVFTAKKCEFISKPARTLICKTYQMPEMLLKIHEAHPPTAANLPLLKIKNMLLSSQTPFVEIPLCQRYFIHPRELKAGVFCRNCQSLTMFRTKRSWHCQSCHHQDLLAHEFALQEYFSLIDTTITYERFREFCGLDSRHVAGRLLSQFDLQTTGESKARCYRLKD</sequence>
<feature type="domain" description="NERD" evidence="1">
    <location>
        <begin position="41"/>
        <end position="159"/>
    </location>
</feature>
<evidence type="ECO:0000313" key="3">
    <source>
        <dbReference type="Proteomes" id="UP000043699"/>
    </source>
</evidence>
<dbReference type="RefSeq" id="WP_234398913.1">
    <property type="nucleotide sequence ID" value="NZ_CCXS01000001.1"/>
</dbReference>
<name>A0A098EH26_9BACL</name>
<gene>
    <name evidence="2" type="ORF">BN1080_00485</name>
</gene>
<dbReference type="AlphaFoldDB" id="A0A098EH26"/>
<evidence type="ECO:0000259" key="1">
    <source>
        <dbReference type="PROSITE" id="PS50965"/>
    </source>
</evidence>
<accession>A0A098EH26</accession>
<dbReference type="STRING" id="1499687.BN1080_00485"/>
<reference evidence="2 3" key="1">
    <citation type="submission" date="2014-09" db="EMBL/GenBank/DDBJ databases">
        <authorList>
            <person name="Urmite Genomes Urmite Genomes"/>
        </authorList>
    </citation>
    <scope>NUCLEOTIDE SEQUENCE [LARGE SCALE GENOMIC DNA]</scope>
    <source>
        <strain evidence="2 3">ES2</strain>
    </source>
</reference>
<protein>
    <submittedName>
        <fullName evidence="2">Nuclease-related domain protein</fullName>
    </submittedName>
</protein>
<dbReference type="InterPro" id="IPR011528">
    <property type="entry name" value="NERD"/>
</dbReference>
<dbReference type="Pfam" id="PF08378">
    <property type="entry name" value="NERD"/>
    <property type="match status" value="1"/>
</dbReference>
<dbReference type="Proteomes" id="UP000043699">
    <property type="component" value="Unassembled WGS sequence"/>
</dbReference>
<organism evidence="2 3">
    <name type="scientific">Planococcus massiliensis</name>
    <dbReference type="NCBI Taxonomy" id="1499687"/>
    <lineage>
        <taxon>Bacteria</taxon>
        <taxon>Bacillati</taxon>
        <taxon>Bacillota</taxon>
        <taxon>Bacilli</taxon>
        <taxon>Bacillales</taxon>
        <taxon>Caryophanaceae</taxon>
        <taxon>Planococcus</taxon>
    </lineage>
</organism>
<keyword evidence="3" id="KW-1185">Reference proteome</keyword>
<dbReference type="EMBL" id="CCXS01000001">
    <property type="protein sequence ID" value="CEG21573.1"/>
    <property type="molecule type" value="Genomic_DNA"/>
</dbReference>
<evidence type="ECO:0000313" key="2">
    <source>
        <dbReference type="EMBL" id="CEG21573.1"/>
    </source>
</evidence>